<dbReference type="InParanoid" id="C7QHN9"/>
<keyword evidence="3" id="KW-1185">Reference proteome</keyword>
<evidence type="ECO:0000313" key="2">
    <source>
        <dbReference type="EMBL" id="ACU71064.1"/>
    </source>
</evidence>
<feature type="transmembrane region" description="Helical" evidence="1">
    <location>
        <begin position="12"/>
        <end position="34"/>
    </location>
</feature>
<gene>
    <name evidence="2" type="ordered locus">Caci_2145</name>
</gene>
<evidence type="ECO:0000313" key="3">
    <source>
        <dbReference type="Proteomes" id="UP000000851"/>
    </source>
</evidence>
<name>C7QHN9_CATAD</name>
<proteinExistence type="predicted"/>
<keyword evidence="1" id="KW-0472">Membrane</keyword>
<evidence type="ECO:0000256" key="1">
    <source>
        <dbReference type="SAM" id="Phobius"/>
    </source>
</evidence>
<accession>C7QHN9</accession>
<dbReference type="EMBL" id="CP001700">
    <property type="protein sequence ID" value="ACU71064.1"/>
    <property type="molecule type" value="Genomic_DNA"/>
</dbReference>
<reference evidence="2 3" key="1">
    <citation type="journal article" date="2009" name="Stand. Genomic Sci.">
        <title>Complete genome sequence of Catenulispora acidiphila type strain (ID 139908).</title>
        <authorList>
            <person name="Copeland A."/>
            <person name="Lapidus A."/>
            <person name="Glavina Del Rio T."/>
            <person name="Nolan M."/>
            <person name="Lucas S."/>
            <person name="Chen F."/>
            <person name="Tice H."/>
            <person name="Cheng J.F."/>
            <person name="Bruce D."/>
            <person name="Goodwin L."/>
            <person name="Pitluck S."/>
            <person name="Mikhailova N."/>
            <person name="Pati A."/>
            <person name="Ivanova N."/>
            <person name="Mavromatis K."/>
            <person name="Chen A."/>
            <person name="Palaniappan K."/>
            <person name="Chain P."/>
            <person name="Land M."/>
            <person name="Hauser L."/>
            <person name="Chang Y.J."/>
            <person name="Jeffries C.D."/>
            <person name="Chertkov O."/>
            <person name="Brettin T."/>
            <person name="Detter J.C."/>
            <person name="Han C."/>
            <person name="Ali Z."/>
            <person name="Tindall B.J."/>
            <person name="Goker M."/>
            <person name="Bristow J."/>
            <person name="Eisen J.A."/>
            <person name="Markowitz V."/>
            <person name="Hugenholtz P."/>
            <person name="Kyrpides N.C."/>
            <person name="Klenk H.P."/>
        </authorList>
    </citation>
    <scope>NUCLEOTIDE SEQUENCE [LARGE SCALE GENOMIC DNA]</scope>
    <source>
        <strain evidence="3">DSM 44928 / JCM 14897 / NBRC 102108 / NRRL B-24433 / ID139908</strain>
    </source>
</reference>
<dbReference type="AlphaFoldDB" id="C7QHN9"/>
<dbReference type="KEGG" id="cai:Caci_2145"/>
<keyword evidence="1" id="KW-0812">Transmembrane</keyword>
<keyword evidence="1" id="KW-1133">Transmembrane helix</keyword>
<organism evidence="2 3">
    <name type="scientific">Catenulispora acidiphila (strain DSM 44928 / JCM 14897 / NBRC 102108 / NRRL B-24433 / ID139908)</name>
    <dbReference type="NCBI Taxonomy" id="479433"/>
    <lineage>
        <taxon>Bacteria</taxon>
        <taxon>Bacillati</taxon>
        <taxon>Actinomycetota</taxon>
        <taxon>Actinomycetes</taxon>
        <taxon>Catenulisporales</taxon>
        <taxon>Catenulisporaceae</taxon>
        <taxon>Catenulispora</taxon>
    </lineage>
</organism>
<sequence length="46" mass="4414" precursor="true">MARGHRAALSSPVCAVGMVGMVCAVGVVSAVGMVGGGVMPREGVVT</sequence>
<dbReference type="HOGENOM" id="CLU_3181614_0_0_11"/>
<protein>
    <submittedName>
        <fullName evidence="2">Uncharacterized protein</fullName>
    </submittedName>
</protein>
<dbReference type="Proteomes" id="UP000000851">
    <property type="component" value="Chromosome"/>
</dbReference>